<protein>
    <submittedName>
        <fullName evidence="1">Uncharacterized protein</fullName>
    </submittedName>
</protein>
<evidence type="ECO:0000313" key="1">
    <source>
        <dbReference type="EMBL" id="MFB2839125.1"/>
    </source>
</evidence>
<comment type="caution">
    <text evidence="1">The sequence shown here is derived from an EMBL/GenBank/DDBJ whole genome shotgun (WGS) entry which is preliminary data.</text>
</comment>
<keyword evidence="2" id="KW-1185">Reference proteome</keyword>
<dbReference type="RefSeq" id="WP_413281413.1">
    <property type="nucleotide sequence ID" value="NZ_JBHFNT010000296.1"/>
</dbReference>
<reference evidence="1 2" key="1">
    <citation type="submission" date="2024-09" db="EMBL/GenBank/DDBJ databases">
        <title>Floridaenema gen nov. (Aerosakkonemataceae, Aerosakkonematales ord. nov., Cyanobacteria) from benthic tropical and subtropical fresh waters, with the description of four new species.</title>
        <authorList>
            <person name="Moretto J.A."/>
            <person name="Berthold D.E."/>
            <person name="Lefler F.W."/>
            <person name="Huang I.-S."/>
            <person name="Laughinghouse H. IV."/>
        </authorList>
    </citation>
    <scope>NUCLEOTIDE SEQUENCE [LARGE SCALE GENOMIC DNA]</scope>
    <source>
        <strain evidence="1 2">BLCC-F167</strain>
    </source>
</reference>
<name>A0ABV4WVH8_9CYAN</name>
<organism evidence="1 2">
    <name type="scientific">Floridaenema evergladense BLCC-F167</name>
    <dbReference type="NCBI Taxonomy" id="3153639"/>
    <lineage>
        <taxon>Bacteria</taxon>
        <taxon>Bacillati</taxon>
        <taxon>Cyanobacteriota</taxon>
        <taxon>Cyanophyceae</taxon>
        <taxon>Oscillatoriophycideae</taxon>
        <taxon>Aerosakkonematales</taxon>
        <taxon>Aerosakkonemataceae</taxon>
        <taxon>Floridanema</taxon>
        <taxon>Floridanema evergladense</taxon>
    </lineage>
</organism>
<sequence>MDVKTEDFVYLLFAILGAFPPDSKFCKIVKALAESDAWDDFMEKEYAPKGEEDYWERDQQTLITELKDKFGDEIDMEEIIEEWKKQVEK</sequence>
<gene>
    <name evidence="1" type="ORF">ACE1CA_31930</name>
</gene>
<accession>A0ABV4WVH8</accession>
<dbReference type="Proteomes" id="UP001576780">
    <property type="component" value="Unassembled WGS sequence"/>
</dbReference>
<dbReference type="EMBL" id="JBHFNT010000296">
    <property type="protein sequence ID" value="MFB2839125.1"/>
    <property type="molecule type" value="Genomic_DNA"/>
</dbReference>
<proteinExistence type="predicted"/>
<evidence type="ECO:0000313" key="2">
    <source>
        <dbReference type="Proteomes" id="UP001576780"/>
    </source>
</evidence>